<feature type="signal peptide" evidence="6">
    <location>
        <begin position="1"/>
        <end position="20"/>
    </location>
</feature>
<dbReference type="RefSeq" id="XP_042919365.1">
    <property type="nucleotide sequence ID" value="XM_043067366.1"/>
</dbReference>
<proteinExistence type="predicted"/>
<dbReference type="InterPro" id="IPR009030">
    <property type="entry name" value="Growth_fac_rcpt_cys_sf"/>
</dbReference>
<dbReference type="AlphaFoldDB" id="A0A2K3D7F9"/>
<dbReference type="STRING" id="3055.A0A2K3D7F9"/>
<dbReference type="Gene3D" id="2.10.25.10">
    <property type="entry name" value="Laminin"/>
    <property type="match status" value="1"/>
</dbReference>
<dbReference type="InParanoid" id="A0A2K3D7F9"/>
<evidence type="ECO:0000256" key="3">
    <source>
        <dbReference type="ARBA" id="ARBA00022737"/>
    </source>
</evidence>
<dbReference type="Proteomes" id="UP000006906">
    <property type="component" value="Chromosome 11"/>
</dbReference>
<dbReference type="Gramene" id="PNW76468">
    <property type="protein sequence ID" value="PNW76468"/>
    <property type="gene ID" value="CHLRE_11g467615v5"/>
</dbReference>
<keyword evidence="9" id="KW-1185">Reference proteome</keyword>
<dbReference type="PANTHER" id="PTHR24050:SF28">
    <property type="entry name" value="UROMODULIN-LIKE"/>
    <property type="match status" value="1"/>
</dbReference>
<keyword evidence="4" id="KW-1015">Disulfide bond</keyword>
<dbReference type="GeneID" id="66055224"/>
<dbReference type="KEGG" id="cre:CHLRE_11g467615v5"/>
<dbReference type="FunFam" id="2.10.25.10:FF:000038">
    <property type="entry name" value="Fibrillin 2"/>
    <property type="match status" value="1"/>
</dbReference>
<dbReference type="PROSITE" id="PS01187">
    <property type="entry name" value="EGF_CA"/>
    <property type="match status" value="1"/>
</dbReference>
<dbReference type="InterPro" id="IPR049883">
    <property type="entry name" value="NOTCH1_EGF-like"/>
</dbReference>
<evidence type="ECO:0000313" key="9">
    <source>
        <dbReference type="Proteomes" id="UP000006906"/>
    </source>
</evidence>
<keyword evidence="1 5" id="KW-0245">EGF-like domain</keyword>
<protein>
    <recommendedName>
        <fullName evidence="7">EGF-like domain-containing protein</fullName>
    </recommendedName>
</protein>
<dbReference type="Pfam" id="PF07645">
    <property type="entry name" value="EGF_CA"/>
    <property type="match status" value="1"/>
</dbReference>
<organism evidence="8 9">
    <name type="scientific">Chlamydomonas reinhardtii</name>
    <name type="common">Chlamydomonas smithii</name>
    <dbReference type="NCBI Taxonomy" id="3055"/>
    <lineage>
        <taxon>Eukaryota</taxon>
        <taxon>Viridiplantae</taxon>
        <taxon>Chlorophyta</taxon>
        <taxon>core chlorophytes</taxon>
        <taxon>Chlorophyceae</taxon>
        <taxon>CS clade</taxon>
        <taxon>Chlamydomonadales</taxon>
        <taxon>Chlamydomonadaceae</taxon>
        <taxon>Chlamydomonas</taxon>
    </lineage>
</organism>
<dbReference type="InterPro" id="IPR018097">
    <property type="entry name" value="EGF_Ca-bd_CS"/>
</dbReference>
<dbReference type="InterPro" id="IPR000152">
    <property type="entry name" value="EGF-type_Asp/Asn_hydroxyl_site"/>
</dbReference>
<dbReference type="PROSITE" id="PS50026">
    <property type="entry name" value="EGF_3"/>
    <property type="match status" value="1"/>
</dbReference>
<dbReference type="GO" id="GO:0005509">
    <property type="term" value="F:calcium ion binding"/>
    <property type="evidence" value="ECO:0007669"/>
    <property type="project" value="InterPro"/>
</dbReference>
<dbReference type="OrthoDB" id="4062651at2759"/>
<feature type="domain" description="EGF-like" evidence="7">
    <location>
        <begin position="111"/>
        <end position="152"/>
    </location>
</feature>
<dbReference type="PROSITE" id="PS00010">
    <property type="entry name" value="ASX_HYDROXYL"/>
    <property type="match status" value="1"/>
</dbReference>
<keyword evidence="3" id="KW-0677">Repeat</keyword>
<evidence type="ECO:0000256" key="1">
    <source>
        <dbReference type="ARBA" id="ARBA00022536"/>
    </source>
</evidence>
<dbReference type="EMBL" id="CM008972">
    <property type="protein sequence ID" value="PNW76468.1"/>
    <property type="molecule type" value="Genomic_DNA"/>
</dbReference>
<comment type="caution">
    <text evidence="5">Lacks conserved residue(s) required for the propagation of feature annotation.</text>
</comment>
<name>A0A2K3D7F9_CHLRE</name>
<keyword evidence="2 6" id="KW-0732">Signal</keyword>
<accession>A0A2K3D7F9</accession>
<dbReference type="SUPFAM" id="SSF57184">
    <property type="entry name" value="Growth factor receptor domain"/>
    <property type="match status" value="1"/>
</dbReference>
<evidence type="ECO:0000313" key="8">
    <source>
        <dbReference type="EMBL" id="PNW76468.1"/>
    </source>
</evidence>
<evidence type="ECO:0000256" key="4">
    <source>
        <dbReference type="ARBA" id="ARBA00023157"/>
    </source>
</evidence>
<dbReference type="PANTHER" id="PTHR24050">
    <property type="entry name" value="PA14 DOMAIN-CONTAINING PROTEIN"/>
    <property type="match status" value="1"/>
</dbReference>
<sequence>MLRLTAAGFVTFLVSLVAQAKETGADACDSGNCPWLAQCNDVLGSIDCSDCKPGAVHASLVGSSKLDCVNDGNLVCDTAPWTTPRLVNACHDEDDCPWGYEWSDESRSCVDVDECEEGTHECGDIARCANVPGIYVCVCPKLQDHYVGTFTGRYRFSRTLKSCIDDSADPVCTYPQFRYNGTCVSDACADTWCGDNEMCMTSVDGKTAECACMGELDEDDNCTAPFE</sequence>
<reference evidence="8 9" key="1">
    <citation type="journal article" date="2007" name="Science">
        <title>The Chlamydomonas genome reveals the evolution of key animal and plant functions.</title>
        <authorList>
            <person name="Merchant S.S."/>
            <person name="Prochnik S.E."/>
            <person name="Vallon O."/>
            <person name="Harris E.H."/>
            <person name="Karpowicz S.J."/>
            <person name="Witman G.B."/>
            <person name="Terry A."/>
            <person name="Salamov A."/>
            <person name="Fritz-Laylin L.K."/>
            <person name="Marechal-Drouard L."/>
            <person name="Marshall W.F."/>
            <person name="Qu L.H."/>
            <person name="Nelson D.R."/>
            <person name="Sanderfoot A.A."/>
            <person name="Spalding M.H."/>
            <person name="Kapitonov V.V."/>
            <person name="Ren Q."/>
            <person name="Ferris P."/>
            <person name="Lindquist E."/>
            <person name="Shapiro H."/>
            <person name="Lucas S.M."/>
            <person name="Grimwood J."/>
            <person name="Schmutz J."/>
            <person name="Cardol P."/>
            <person name="Cerutti H."/>
            <person name="Chanfreau G."/>
            <person name="Chen C.L."/>
            <person name="Cognat V."/>
            <person name="Croft M.T."/>
            <person name="Dent R."/>
            <person name="Dutcher S."/>
            <person name="Fernandez E."/>
            <person name="Fukuzawa H."/>
            <person name="Gonzalez-Ballester D."/>
            <person name="Gonzalez-Halphen D."/>
            <person name="Hallmann A."/>
            <person name="Hanikenne M."/>
            <person name="Hippler M."/>
            <person name="Inwood W."/>
            <person name="Jabbari K."/>
            <person name="Kalanon M."/>
            <person name="Kuras R."/>
            <person name="Lefebvre P.A."/>
            <person name="Lemaire S.D."/>
            <person name="Lobanov A.V."/>
            <person name="Lohr M."/>
            <person name="Manuell A."/>
            <person name="Meier I."/>
            <person name="Mets L."/>
            <person name="Mittag M."/>
            <person name="Mittelmeier T."/>
            <person name="Moroney J.V."/>
            <person name="Moseley J."/>
            <person name="Napoli C."/>
            <person name="Nedelcu A.M."/>
            <person name="Niyogi K."/>
            <person name="Novoselov S.V."/>
            <person name="Paulsen I.T."/>
            <person name="Pazour G."/>
            <person name="Purton S."/>
            <person name="Ral J.P."/>
            <person name="Riano-Pachon D.M."/>
            <person name="Riekhof W."/>
            <person name="Rymarquis L."/>
            <person name="Schroda M."/>
            <person name="Stern D."/>
            <person name="Umen J."/>
            <person name="Willows R."/>
            <person name="Wilson N."/>
            <person name="Zimmer S.L."/>
            <person name="Allmer J."/>
            <person name="Balk J."/>
            <person name="Bisova K."/>
            <person name="Chen C.J."/>
            <person name="Elias M."/>
            <person name="Gendler K."/>
            <person name="Hauser C."/>
            <person name="Lamb M.R."/>
            <person name="Ledford H."/>
            <person name="Long J.C."/>
            <person name="Minagawa J."/>
            <person name="Page M.D."/>
            <person name="Pan J."/>
            <person name="Pootakham W."/>
            <person name="Roje S."/>
            <person name="Rose A."/>
            <person name="Stahlberg E."/>
            <person name="Terauchi A.M."/>
            <person name="Yang P."/>
            <person name="Ball S."/>
            <person name="Bowler C."/>
            <person name="Dieckmann C.L."/>
            <person name="Gladyshev V.N."/>
            <person name="Green P."/>
            <person name="Jorgensen R."/>
            <person name="Mayfield S."/>
            <person name="Mueller-Roeber B."/>
            <person name="Rajamani S."/>
            <person name="Sayre R.T."/>
            <person name="Brokstein P."/>
            <person name="Dubchak I."/>
            <person name="Goodstein D."/>
            <person name="Hornick L."/>
            <person name="Huang Y.W."/>
            <person name="Jhaveri J."/>
            <person name="Luo Y."/>
            <person name="Martinez D."/>
            <person name="Ngau W.C."/>
            <person name="Otillar B."/>
            <person name="Poliakov A."/>
            <person name="Porter A."/>
            <person name="Szajkowski L."/>
            <person name="Werner G."/>
            <person name="Zhou K."/>
            <person name="Grigoriev I.V."/>
            <person name="Rokhsar D.S."/>
            <person name="Grossman A.R."/>
        </authorList>
    </citation>
    <scope>NUCLEOTIDE SEQUENCE [LARGE SCALE GENOMIC DNA]</scope>
    <source>
        <strain evidence="9">CC-503</strain>
    </source>
</reference>
<evidence type="ECO:0000256" key="2">
    <source>
        <dbReference type="ARBA" id="ARBA00022729"/>
    </source>
</evidence>
<evidence type="ECO:0000259" key="7">
    <source>
        <dbReference type="PROSITE" id="PS50026"/>
    </source>
</evidence>
<evidence type="ECO:0000256" key="6">
    <source>
        <dbReference type="SAM" id="SignalP"/>
    </source>
</evidence>
<evidence type="ECO:0000256" key="5">
    <source>
        <dbReference type="PROSITE-ProRule" id="PRU00076"/>
    </source>
</evidence>
<feature type="chain" id="PRO_5014383545" description="EGF-like domain-containing protein" evidence="6">
    <location>
        <begin position="21"/>
        <end position="227"/>
    </location>
</feature>
<dbReference type="InterPro" id="IPR052235">
    <property type="entry name" value="Nephronectin_domain"/>
</dbReference>
<dbReference type="InterPro" id="IPR000742">
    <property type="entry name" value="EGF"/>
</dbReference>
<gene>
    <name evidence="8" type="ORF">CHLRE_11g467615v5</name>
</gene>